<dbReference type="STRING" id="1802758.A3A96_04230"/>
<accession>A0A1G2TYV5</accession>
<comment type="caution">
    <text evidence="1">The sequence shown here is derived from an EMBL/GenBank/DDBJ whole genome shotgun (WGS) entry which is preliminary data.</text>
</comment>
<dbReference type="EMBL" id="MHWB01000010">
    <property type="protein sequence ID" value="OHB01742.1"/>
    <property type="molecule type" value="Genomic_DNA"/>
</dbReference>
<sequence length="93" mass="10523">MADAKTNDRRTCTSTPKFFLKFVMKIRLMISNIHQTNSMNNLGIWKSVLCITYNNTAITDAIKVPKVIGPKGIVSFFTVNLLSVLDYIILQIK</sequence>
<dbReference type="AlphaFoldDB" id="A0A1G2TYV5"/>
<gene>
    <name evidence="1" type="ORF">A3A96_04230</name>
</gene>
<protein>
    <submittedName>
        <fullName evidence="1">Uncharacterized protein</fullName>
    </submittedName>
</protein>
<evidence type="ECO:0000313" key="1">
    <source>
        <dbReference type="EMBL" id="OHB01742.1"/>
    </source>
</evidence>
<organism evidence="1 2">
    <name type="scientific">Candidatus Zambryskibacteria bacterium RIFCSPLOWO2_01_FULL_39_39</name>
    <dbReference type="NCBI Taxonomy" id="1802758"/>
    <lineage>
        <taxon>Bacteria</taxon>
        <taxon>Candidatus Zambryskiibacteriota</taxon>
    </lineage>
</organism>
<proteinExistence type="predicted"/>
<evidence type="ECO:0000313" key="2">
    <source>
        <dbReference type="Proteomes" id="UP000177707"/>
    </source>
</evidence>
<dbReference type="Proteomes" id="UP000177707">
    <property type="component" value="Unassembled WGS sequence"/>
</dbReference>
<name>A0A1G2TYV5_9BACT</name>
<reference evidence="1 2" key="1">
    <citation type="journal article" date="2016" name="Nat. Commun.">
        <title>Thousands of microbial genomes shed light on interconnected biogeochemical processes in an aquifer system.</title>
        <authorList>
            <person name="Anantharaman K."/>
            <person name="Brown C.T."/>
            <person name="Hug L.A."/>
            <person name="Sharon I."/>
            <person name="Castelle C.J."/>
            <person name="Probst A.J."/>
            <person name="Thomas B.C."/>
            <person name="Singh A."/>
            <person name="Wilkins M.J."/>
            <person name="Karaoz U."/>
            <person name="Brodie E.L."/>
            <person name="Williams K.H."/>
            <person name="Hubbard S.S."/>
            <person name="Banfield J.F."/>
        </authorList>
    </citation>
    <scope>NUCLEOTIDE SEQUENCE [LARGE SCALE GENOMIC DNA]</scope>
</reference>